<dbReference type="GO" id="GO:0016887">
    <property type="term" value="F:ATP hydrolysis activity"/>
    <property type="evidence" value="ECO:0007669"/>
    <property type="project" value="InterPro"/>
</dbReference>
<gene>
    <name evidence="11" type="primary">fbpC</name>
    <name evidence="11" type="ORF">MANY_05420</name>
</gene>
<name>A0A6N4W3D9_9MYCO</name>
<evidence type="ECO:0000256" key="8">
    <source>
        <dbReference type="ARBA" id="ARBA00023136"/>
    </source>
</evidence>
<keyword evidence="5 11" id="KW-0067">ATP-binding</keyword>
<dbReference type="EMBL" id="AP022620">
    <property type="protein sequence ID" value="BBZ75205.1"/>
    <property type="molecule type" value="Genomic_DNA"/>
</dbReference>
<evidence type="ECO:0000256" key="2">
    <source>
        <dbReference type="ARBA" id="ARBA00022475"/>
    </source>
</evidence>
<dbReference type="SUPFAM" id="SSF50331">
    <property type="entry name" value="MOP-like"/>
    <property type="match status" value="1"/>
</dbReference>
<protein>
    <recommendedName>
        <fullName evidence="9">ABC-type quaternary amine transporter</fullName>
        <ecNumber evidence="9">7.6.2.9</ecNumber>
    </recommendedName>
</protein>
<evidence type="ECO:0000256" key="1">
    <source>
        <dbReference type="ARBA" id="ARBA00022448"/>
    </source>
</evidence>
<dbReference type="InterPro" id="IPR013611">
    <property type="entry name" value="Transp-assoc_OB_typ2"/>
</dbReference>
<dbReference type="Proteomes" id="UP000467249">
    <property type="component" value="Chromosome"/>
</dbReference>
<evidence type="ECO:0000256" key="9">
    <source>
        <dbReference type="ARBA" id="ARBA00066388"/>
    </source>
</evidence>
<dbReference type="RefSeq" id="WP_163802832.1">
    <property type="nucleotide sequence ID" value="NZ_AP022620.1"/>
</dbReference>
<dbReference type="Pfam" id="PF08402">
    <property type="entry name" value="TOBE_2"/>
    <property type="match status" value="1"/>
</dbReference>
<dbReference type="Pfam" id="PF00005">
    <property type="entry name" value="ABC_tran"/>
    <property type="match status" value="1"/>
</dbReference>
<evidence type="ECO:0000313" key="11">
    <source>
        <dbReference type="EMBL" id="BBZ75205.1"/>
    </source>
</evidence>
<dbReference type="FunFam" id="3.40.50.300:FF:000425">
    <property type="entry name" value="Probable ABC transporter, ATP-binding subunit"/>
    <property type="match status" value="1"/>
</dbReference>
<dbReference type="GO" id="GO:0005524">
    <property type="term" value="F:ATP binding"/>
    <property type="evidence" value="ECO:0007669"/>
    <property type="project" value="UniProtKB-KW"/>
</dbReference>
<evidence type="ECO:0000256" key="3">
    <source>
        <dbReference type="ARBA" id="ARBA00022496"/>
    </source>
</evidence>
<dbReference type="InterPro" id="IPR003593">
    <property type="entry name" value="AAA+_ATPase"/>
</dbReference>
<evidence type="ECO:0000256" key="7">
    <source>
        <dbReference type="ARBA" id="ARBA00023065"/>
    </source>
</evidence>
<dbReference type="InterPro" id="IPR008995">
    <property type="entry name" value="Mo/tungstate-bd_C_term_dom"/>
</dbReference>
<keyword evidence="8" id="KW-0472">Membrane</keyword>
<evidence type="ECO:0000256" key="5">
    <source>
        <dbReference type="ARBA" id="ARBA00022840"/>
    </source>
</evidence>
<evidence type="ECO:0000256" key="4">
    <source>
        <dbReference type="ARBA" id="ARBA00022741"/>
    </source>
</evidence>
<dbReference type="SMART" id="SM00382">
    <property type="entry name" value="AAA"/>
    <property type="match status" value="1"/>
</dbReference>
<dbReference type="AlphaFoldDB" id="A0A6N4W3D9"/>
<dbReference type="EC" id="7.6.2.9" evidence="9"/>
<dbReference type="InterPro" id="IPR050093">
    <property type="entry name" value="ABC_SmlMolc_Importer"/>
</dbReference>
<dbReference type="InterPro" id="IPR017871">
    <property type="entry name" value="ABC_transporter-like_CS"/>
</dbReference>
<dbReference type="CDD" id="cd03259">
    <property type="entry name" value="ABC_Carb_Solutes_like"/>
    <property type="match status" value="1"/>
</dbReference>
<evidence type="ECO:0000313" key="12">
    <source>
        <dbReference type="Proteomes" id="UP000467249"/>
    </source>
</evidence>
<dbReference type="InterPro" id="IPR027417">
    <property type="entry name" value="P-loop_NTPase"/>
</dbReference>
<dbReference type="PROSITE" id="PS00211">
    <property type="entry name" value="ABC_TRANSPORTER_1"/>
    <property type="match status" value="1"/>
</dbReference>
<evidence type="ECO:0000256" key="6">
    <source>
        <dbReference type="ARBA" id="ARBA00023004"/>
    </source>
</evidence>
<dbReference type="PANTHER" id="PTHR42781">
    <property type="entry name" value="SPERMIDINE/PUTRESCINE IMPORT ATP-BINDING PROTEIN POTA"/>
    <property type="match status" value="1"/>
</dbReference>
<dbReference type="GO" id="GO:0043190">
    <property type="term" value="C:ATP-binding cassette (ABC) transporter complex"/>
    <property type="evidence" value="ECO:0007669"/>
    <property type="project" value="InterPro"/>
</dbReference>
<dbReference type="PROSITE" id="PS50893">
    <property type="entry name" value="ABC_TRANSPORTER_2"/>
    <property type="match status" value="1"/>
</dbReference>
<keyword evidence="4" id="KW-0547">Nucleotide-binding</keyword>
<dbReference type="PANTHER" id="PTHR42781:SF4">
    <property type="entry name" value="SPERMIDINE_PUTRESCINE IMPORT ATP-BINDING PROTEIN POTA"/>
    <property type="match status" value="1"/>
</dbReference>
<reference evidence="11 12" key="1">
    <citation type="journal article" date="2019" name="Emerg. Microbes Infect.">
        <title>Comprehensive subspecies identification of 175 nontuberculous mycobacteria species based on 7547 genomic profiles.</title>
        <authorList>
            <person name="Matsumoto Y."/>
            <person name="Kinjo T."/>
            <person name="Motooka D."/>
            <person name="Nabeya D."/>
            <person name="Jung N."/>
            <person name="Uechi K."/>
            <person name="Horii T."/>
            <person name="Iida T."/>
            <person name="Fujita J."/>
            <person name="Nakamura S."/>
        </authorList>
    </citation>
    <scope>NUCLEOTIDE SEQUENCE [LARGE SCALE GENOMIC DNA]</scope>
    <source>
        <strain evidence="11 12">JCM 30275</strain>
    </source>
</reference>
<dbReference type="SUPFAM" id="SSF52540">
    <property type="entry name" value="P-loop containing nucleoside triphosphate hydrolases"/>
    <property type="match status" value="1"/>
</dbReference>
<sequence>MSQLHIRSLTKNFDHPVLDGLDLDIAEGSLTAVVGPSGCGKTTLLRIIAGFETPDSGTVSIAGREVAGPGGCMPPHQRSVGYVAQDGALFPHLTVGQNIAYGLKGGLRRAEVRDQVARLLAMVSLDEHLLSRRPSELSGGQQQRVALARALARRPAVMLLDEPFSSLDTGLRAATRKAVAHTLADAGVTTLLVTHDQEEALSVADQVAVLRGGRFTQVGSPRELYLNPTDRFTAEFLGDCVFLPGNVRAGVVECTLGQLGAEGYSDGPVTIMLRPEQLYASALSDTSADAVGTVVATEFLGPDVLLSIEPSGGSDLLTVRQHSFGCPDLHAKVNIDIVGRPVILKGCGA</sequence>
<feature type="domain" description="ABC transporter" evidence="10">
    <location>
        <begin position="1"/>
        <end position="237"/>
    </location>
</feature>
<dbReference type="KEGG" id="many:MANY_05420"/>
<dbReference type="InterPro" id="IPR003439">
    <property type="entry name" value="ABC_transporter-like_ATP-bd"/>
</dbReference>
<dbReference type="GO" id="GO:0015408">
    <property type="term" value="F:ABC-type ferric iron transporter activity"/>
    <property type="evidence" value="ECO:0007669"/>
    <property type="project" value="InterPro"/>
</dbReference>
<dbReference type="Gene3D" id="3.40.50.300">
    <property type="entry name" value="P-loop containing nucleotide triphosphate hydrolases"/>
    <property type="match status" value="1"/>
</dbReference>
<keyword evidence="6" id="KW-0408">Iron</keyword>
<dbReference type="InterPro" id="IPR015853">
    <property type="entry name" value="ABC_transpr_FbpC"/>
</dbReference>
<organism evidence="11 12">
    <name type="scientific">Mycolicibacterium anyangense</name>
    <dbReference type="NCBI Taxonomy" id="1431246"/>
    <lineage>
        <taxon>Bacteria</taxon>
        <taxon>Bacillati</taxon>
        <taxon>Actinomycetota</taxon>
        <taxon>Actinomycetes</taxon>
        <taxon>Mycobacteriales</taxon>
        <taxon>Mycobacteriaceae</taxon>
        <taxon>Mycolicibacterium</taxon>
    </lineage>
</organism>
<proteinExistence type="predicted"/>
<keyword evidence="12" id="KW-1185">Reference proteome</keyword>
<keyword evidence="3" id="KW-0410">Iron transport</keyword>
<keyword evidence="2" id="KW-1003">Cell membrane</keyword>
<keyword evidence="1" id="KW-0813">Transport</keyword>
<dbReference type="GO" id="GO:0015418">
    <property type="term" value="F:ABC-type quaternary ammonium compound transporting activity"/>
    <property type="evidence" value="ECO:0007669"/>
    <property type="project" value="UniProtKB-EC"/>
</dbReference>
<evidence type="ECO:0000259" key="10">
    <source>
        <dbReference type="PROSITE" id="PS50893"/>
    </source>
</evidence>
<keyword evidence="7" id="KW-0406">Ion transport</keyword>
<accession>A0A6N4W3D9</accession>